<dbReference type="CDD" id="cd03801">
    <property type="entry name" value="GT4_PimA-like"/>
    <property type="match status" value="1"/>
</dbReference>
<comment type="caution">
    <text evidence="2">The sequence shown here is derived from an EMBL/GenBank/DDBJ whole genome shotgun (WGS) entry which is preliminary data.</text>
</comment>
<dbReference type="SUPFAM" id="SSF53448">
    <property type="entry name" value="Nucleotide-diphospho-sugar transferases"/>
    <property type="match status" value="1"/>
</dbReference>
<feature type="region of interest" description="Disordered" evidence="1">
    <location>
        <begin position="341"/>
        <end position="377"/>
    </location>
</feature>
<evidence type="ECO:0000313" key="3">
    <source>
        <dbReference type="Proteomes" id="UP000542342"/>
    </source>
</evidence>
<name>A0A7V8VBZ8_9BACT</name>
<dbReference type="GO" id="GO:0016740">
    <property type="term" value="F:transferase activity"/>
    <property type="evidence" value="ECO:0007669"/>
    <property type="project" value="UniProtKB-KW"/>
</dbReference>
<evidence type="ECO:0000256" key="1">
    <source>
        <dbReference type="SAM" id="MobiDB-lite"/>
    </source>
</evidence>
<gene>
    <name evidence="2" type="ORF">H0921_02980</name>
</gene>
<dbReference type="EMBL" id="JACEFB010000001">
    <property type="protein sequence ID" value="MBA2225121.1"/>
    <property type="molecule type" value="Genomic_DNA"/>
</dbReference>
<dbReference type="Proteomes" id="UP000542342">
    <property type="component" value="Unassembled WGS sequence"/>
</dbReference>
<dbReference type="SUPFAM" id="SSF53756">
    <property type="entry name" value="UDP-Glycosyltransferase/glycogen phosphorylase"/>
    <property type="match status" value="1"/>
</dbReference>
<dbReference type="AlphaFoldDB" id="A0A7V8VBZ8"/>
<dbReference type="RefSeq" id="WP_194536514.1">
    <property type="nucleotide sequence ID" value="NZ_JACEFB010000001.1"/>
</dbReference>
<dbReference type="PANTHER" id="PTHR46656">
    <property type="entry name" value="PUTATIVE-RELATED"/>
    <property type="match status" value="1"/>
</dbReference>
<keyword evidence="3" id="KW-1185">Reference proteome</keyword>
<dbReference type="Gene3D" id="3.40.50.2000">
    <property type="entry name" value="Glycogen Phosphorylase B"/>
    <property type="match status" value="1"/>
</dbReference>
<evidence type="ECO:0000313" key="2">
    <source>
        <dbReference type="EMBL" id="MBA2225121.1"/>
    </source>
</evidence>
<dbReference type="PANTHER" id="PTHR46656:SF3">
    <property type="entry name" value="PUTATIVE-RELATED"/>
    <property type="match status" value="1"/>
</dbReference>
<dbReference type="Pfam" id="PF13692">
    <property type="entry name" value="Glyco_trans_1_4"/>
    <property type="match status" value="1"/>
</dbReference>
<protein>
    <submittedName>
        <fullName evidence="2">Glycosyltransferase</fullName>
    </submittedName>
</protein>
<proteinExistence type="predicted"/>
<accession>A0A7V8VBZ8</accession>
<sequence length="841" mass="93889">MSEGLVPGEQPGHWEARTTPVRFVVSERLEPGWYQVRLAIRSFQRFTVQKRCELVFGKAEGGERLPVRETFSWNRNFSEEFVVKLSRPAEGIRLEFHNVEGTFAIESFTVMSLSPLRVTALALREKMRLIRAYRCTGPVLWRGAKMLVRGQWREFGAKVLKGLIDGRQIRTGSGHADEVDAAWWRRHTLTRDEAERIARECDSWKDIIPVAVIVPVHPGRLELAQWAAHSVRRQIYPHWELYLVTAGPSGVTPHVQNLLPKDPRVHVIRVSPWMGLGFAMGKALAATECRWAVVLPPGVELAEHALYHWVKCLRENPSEEVVGARLDTGVAEGILEEKSSTASSSLRLSGPRDQKENAGAVREPPPPAANFADRDSPLALRGGRGESAISLDLSHKRHVGVASLGADSSFRSYGESTSAASHAGDGTETGFRYPSAVWAVSTRRLAQQTPWGLSVEKVAEWSESWKAAPHRFLETILAYPVEERPLMDHARVGRKPAAPQNPLFLSTDLKGISGYDHLSYAVLKGLPSTGVALRWHQVSAVTAELMPRGVRLPAGGWKPGEKQLIISPPFLFQRFQPDEATALYTMWETDYLEPGWVELMNRCRVVIVPSHWGAECFRNCGVRVPIEVVPLGYDPVVFHPDEGSFPSVCTFGTAGALSAGGLRKNAQLVIDLFRRAFPRQQDVRLRVKITPQSPSLETYDDPRIDVIRAILPVTQVARWYQSLTAYVNASAGEGFGLHLLEAMACGRPLISAPYSGLTMFFDETVGYTVPYRLVPVCNAIYSGHWAEPDEEGLIEQMRRVYADQSQARQLGMQAACRATRFTWRSMGRLLRAVLMKHGFIR</sequence>
<organism evidence="2 3">
    <name type="scientific">Thermogemmata fonticola</name>
    <dbReference type="NCBI Taxonomy" id="2755323"/>
    <lineage>
        <taxon>Bacteria</taxon>
        <taxon>Pseudomonadati</taxon>
        <taxon>Planctomycetota</taxon>
        <taxon>Planctomycetia</taxon>
        <taxon>Gemmatales</taxon>
        <taxon>Gemmataceae</taxon>
        <taxon>Thermogemmata</taxon>
    </lineage>
</organism>
<reference evidence="2 3" key="1">
    <citation type="submission" date="2020-07" db="EMBL/GenBank/DDBJ databases">
        <title>Thermogemmata thermophila gen. nov., sp. nov., a novel moderate thermophilic planctomycete from a Kamchatka hot spring.</title>
        <authorList>
            <person name="Elcheninov A.G."/>
            <person name="Podosokorskaya O.A."/>
            <person name="Kovaleva O.L."/>
            <person name="Novikov A."/>
            <person name="Bonch-Osmolovskaya E.A."/>
            <person name="Toshchakov S.V."/>
            <person name="Kublanov I.V."/>
        </authorList>
    </citation>
    <scope>NUCLEOTIDE SEQUENCE [LARGE SCALE GENOMIC DNA]</scope>
    <source>
        <strain evidence="2 3">2918</strain>
    </source>
</reference>
<dbReference type="InterPro" id="IPR029044">
    <property type="entry name" value="Nucleotide-diphossugar_trans"/>
</dbReference>
<dbReference type="Gene3D" id="3.90.550.10">
    <property type="entry name" value="Spore Coat Polysaccharide Biosynthesis Protein SpsA, Chain A"/>
    <property type="match status" value="1"/>
</dbReference>
<keyword evidence="2" id="KW-0808">Transferase</keyword>